<dbReference type="HAMAP" id="MF_01043">
    <property type="entry name" value="PlsY"/>
    <property type="match status" value="1"/>
</dbReference>
<comment type="function">
    <text evidence="10">Catalyzes the transfer of an acyl group from acyl-phosphate (acyl-PO(4)) to glycerol-3-phosphate (G3P) to form lysophosphatidic acid (LPA). This enzyme utilizes acyl-phosphate as fatty acyl donor, but not acyl-CoA or acyl-ACP.</text>
</comment>
<keyword evidence="12" id="KW-1185">Reference proteome</keyword>
<dbReference type="EMBL" id="FOMR01000009">
    <property type="protein sequence ID" value="SFE14826.1"/>
    <property type="molecule type" value="Genomic_DNA"/>
</dbReference>
<dbReference type="GO" id="GO:0043772">
    <property type="term" value="F:acyl-phosphate glycerol-3-phosphate acyltransferase activity"/>
    <property type="evidence" value="ECO:0007669"/>
    <property type="project" value="UniProtKB-UniRule"/>
</dbReference>
<name>A0A1I1Y5J6_9BACI</name>
<comment type="subcellular location">
    <subcellularLocation>
        <location evidence="10">Cell membrane</location>
        <topology evidence="10">Multi-pass membrane protein</topology>
    </subcellularLocation>
</comment>
<dbReference type="RefSeq" id="WP_425434286.1">
    <property type="nucleotide sequence ID" value="NZ_FOMR01000009.1"/>
</dbReference>
<evidence type="ECO:0000256" key="1">
    <source>
        <dbReference type="ARBA" id="ARBA00022475"/>
    </source>
</evidence>
<evidence type="ECO:0000256" key="9">
    <source>
        <dbReference type="ARBA" id="ARBA00023264"/>
    </source>
</evidence>
<evidence type="ECO:0000256" key="4">
    <source>
        <dbReference type="ARBA" id="ARBA00022692"/>
    </source>
</evidence>
<dbReference type="Proteomes" id="UP000199474">
    <property type="component" value="Unassembled WGS sequence"/>
</dbReference>
<comment type="subunit">
    <text evidence="10">Probably interacts with PlsX.</text>
</comment>
<reference evidence="12" key="1">
    <citation type="submission" date="2016-10" db="EMBL/GenBank/DDBJ databases">
        <authorList>
            <person name="Varghese N."/>
            <person name="Submissions S."/>
        </authorList>
    </citation>
    <scope>NUCLEOTIDE SEQUENCE [LARGE SCALE GENOMIC DNA]</scope>
    <source>
        <strain evidence="12">DSM 22530</strain>
    </source>
</reference>
<comment type="similarity">
    <text evidence="10">Belongs to the PlsY family.</text>
</comment>
<keyword evidence="5 10" id="KW-1133">Transmembrane helix</keyword>
<proteinExistence type="inferred from homology"/>
<sequence length="208" mass="22926">MIIVVLVSLVGYLFGCFHGSQLVGKYKNVDIKSTGVKNSGASNTMILLGWKFGIIVGLIDIFKATLSILLVLYLLESQGITGSPQILLVYINALFIIIGHNFPVTMNFSGGKGTASLIGVLLAVNWKMALSGIAILLLFTFATDYLVVGVLFMYVSFLVTTYIFFGIEPTMVVVLLSVMSILKHMENYKRIYKKEETKISSMFSKKQL</sequence>
<evidence type="ECO:0000256" key="10">
    <source>
        <dbReference type="HAMAP-Rule" id="MF_01043"/>
    </source>
</evidence>
<comment type="caution">
    <text evidence="10">Lacks conserved residue(s) required for the propagation of feature annotation.</text>
</comment>
<dbReference type="InterPro" id="IPR003811">
    <property type="entry name" value="G3P_acylTferase_PlsY"/>
</dbReference>
<keyword evidence="2 10" id="KW-0444">Lipid biosynthesis</keyword>
<feature type="transmembrane region" description="Helical" evidence="10">
    <location>
        <begin position="87"/>
        <end position="104"/>
    </location>
</feature>
<keyword evidence="3 10" id="KW-0808">Transferase</keyword>
<evidence type="ECO:0000256" key="5">
    <source>
        <dbReference type="ARBA" id="ARBA00022989"/>
    </source>
</evidence>
<evidence type="ECO:0000313" key="11">
    <source>
        <dbReference type="EMBL" id="SFE14826.1"/>
    </source>
</evidence>
<dbReference type="GO" id="GO:0005886">
    <property type="term" value="C:plasma membrane"/>
    <property type="evidence" value="ECO:0007669"/>
    <property type="project" value="UniProtKB-SubCell"/>
</dbReference>
<comment type="catalytic activity">
    <reaction evidence="10">
        <text>an acyl phosphate + sn-glycerol 3-phosphate = a 1-acyl-sn-glycero-3-phosphate + phosphate</text>
        <dbReference type="Rhea" id="RHEA:34075"/>
        <dbReference type="ChEBI" id="CHEBI:43474"/>
        <dbReference type="ChEBI" id="CHEBI:57597"/>
        <dbReference type="ChEBI" id="CHEBI:57970"/>
        <dbReference type="ChEBI" id="CHEBI:59918"/>
        <dbReference type="EC" id="2.3.1.275"/>
    </reaction>
</comment>
<evidence type="ECO:0000256" key="8">
    <source>
        <dbReference type="ARBA" id="ARBA00023209"/>
    </source>
</evidence>
<dbReference type="SMART" id="SM01207">
    <property type="entry name" value="G3P_acyltransf"/>
    <property type="match status" value="1"/>
</dbReference>
<keyword evidence="8 10" id="KW-0594">Phospholipid biosynthesis</keyword>
<keyword evidence="7 10" id="KW-0472">Membrane</keyword>
<keyword evidence="11" id="KW-0012">Acyltransferase</keyword>
<dbReference type="PANTHER" id="PTHR30309">
    <property type="entry name" value="INNER MEMBRANE PROTEIN YGIH"/>
    <property type="match status" value="1"/>
</dbReference>
<comment type="pathway">
    <text evidence="10">Lipid metabolism; phospholipid metabolism.</text>
</comment>
<dbReference type="PANTHER" id="PTHR30309:SF0">
    <property type="entry name" value="GLYCEROL-3-PHOSPHATE ACYLTRANSFERASE-RELATED"/>
    <property type="match status" value="1"/>
</dbReference>
<evidence type="ECO:0000313" key="12">
    <source>
        <dbReference type="Proteomes" id="UP000199474"/>
    </source>
</evidence>
<keyword evidence="4 10" id="KW-0812">Transmembrane</keyword>
<dbReference type="STRING" id="640948.SAMN05216238_1093"/>
<keyword evidence="9 10" id="KW-1208">Phospholipid metabolism</keyword>
<evidence type="ECO:0000256" key="6">
    <source>
        <dbReference type="ARBA" id="ARBA00023098"/>
    </source>
</evidence>
<dbReference type="Pfam" id="PF02660">
    <property type="entry name" value="G3P_acyltransf"/>
    <property type="match status" value="1"/>
</dbReference>
<dbReference type="AlphaFoldDB" id="A0A1I1Y5J6"/>
<accession>A0A1I1Y5J6</accession>
<evidence type="ECO:0000256" key="7">
    <source>
        <dbReference type="ARBA" id="ARBA00023136"/>
    </source>
</evidence>
<feature type="transmembrane region" description="Helical" evidence="10">
    <location>
        <begin position="52"/>
        <end position="75"/>
    </location>
</feature>
<protein>
    <recommendedName>
        <fullName evidence="10">Glycerol-3-phosphate acyltransferase</fullName>
    </recommendedName>
    <alternativeName>
        <fullName evidence="10">Acyl-PO4 G3P acyltransferase</fullName>
    </alternativeName>
    <alternativeName>
        <fullName evidence="10">Acyl-phosphate--glycerol-3-phosphate acyltransferase</fullName>
    </alternativeName>
    <alternativeName>
        <fullName evidence="10">G3P acyltransferase</fullName>
        <shortName evidence="10">GPAT</shortName>
        <ecNumber evidence="10">2.3.1.275</ecNumber>
    </alternativeName>
    <alternativeName>
        <fullName evidence="10">Lysophosphatidic acid synthase</fullName>
        <shortName evidence="10">LPA synthase</shortName>
    </alternativeName>
</protein>
<evidence type="ECO:0000256" key="2">
    <source>
        <dbReference type="ARBA" id="ARBA00022516"/>
    </source>
</evidence>
<keyword evidence="6 10" id="KW-0443">Lipid metabolism</keyword>
<dbReference type="UniPathway" id="UPA00085"/>
<dbReference type="GO" id="GO:0008654">
    <property type="term" value="P:phospholipid biosynthetic process"/>
    <property type="evidence" value="ECO:0007669"/>
    <property type="project" value="UniProtKB-UniRule"/>
</dbReference>
<gene>
    <name evidence="10" type="primary">plsY</name>
    <name evidence="11" type="ORF">SAMN05216238_1093</name>
</gene>
<dbReference type="EC" id="2.3.1.275" evidence="10"/>
<evidence type="ECO:0000256" key="3">
    <source>
        <dbReference type="ARBA" id="ARBA00022679"/>
    </source>
</evidence>
<keyword evidence="1 10" id="KW-1003">Cell membrane</keyword>
<organism evidence="11 12">
    <name type="scientific">Lentibacillus persicus</name>
    <dbReference type="NCBI Taxonomy" id="640948"/>
    <lineage>
        <taxon>Bacteria</taxon>
        <taxon>Bacillati</taxon>
        <taxon>Bacillota</taxon>
        <taxon>Bacilli</taxon>
        <taxon>Bacillales</taxon>
        <taxon>Bacillaceae</taxon>
        <taxon>Lentibacillus</taxon>
    </lineage>
</organism>